<protein>
    <submittedName>
        <fullName evidence="4">Serine/arginine-rich splicing factor 10</fullName>
    </submittedName>
</protein>
<dbReference type="InterPro" id="IPR000504">
    <property type="entry name" value="RRM_dom"/>
</dbReference>
<evidence type="ECO:0000313" key="5">
    <source>
        <dbReference type="Proteomes" id="UP001166674"/>
    </source>
</evidence>
<accession>A0AA41MYZ1</accession>
<proteinExistence type="predicted"/>
<dbReference type="InterPro" id="IPR012677">
    <property type="entry name" value="Nucleotide-bd_a/b_plait_sf"/>
</dbReference>
<evidence type="ECO:0000256" key="2">
    <source>
        <dbReference type="PROSITE-ProRule" id="PRU00176"/>
    </source>
</evidence>
<dbReference type="InterPro" id="IPR035979">
    <property type="entry name" value="RBD_domain_sf"/>
</dbReference>
<dbReference type="InterPro" id="IPR050441">
    <property type="entry name" value="RBM"/>
</dbReference>
<name>A0AA41MYZ1_SCICA</name>
<organism evidence="4 5">
    <name type="scientific">Sciurus carolinensis</name>
    <name type="common">Eastern gray squirrel</name>
    <dbReference type="NCBI Taxonomy" id="30640"/>
    <lineage>
        <taxon>Eukaryota</taxon>
        <taxon>Metazoa</taxon>
        <taxon>Chordata</taxon>
        <taxon>Craniata</taxon>
        <taxon>Vertebrata</taxon>
        <taxon>Euteleostomi</taxon>
        <taxon>Mammalia</taxon>
        <taxon>Eutheria</taxon>
        <taxon>Euarchontoglires</taxon>
        <taxon>Glires</taxon>
        <taxon>Rodentia</taxon>
        <taxon>Sciuromorpha</taxon>
        <taxon>Sciuridae</taxon>
        <taxon>Sciurinae</taxon>
        <taxon>Sciurini</taxon>
        <taxon>Sciurus</taxon>
    </lineage>
</organism>
<dbReference type="GO" id="GO:0003723">
    <property type="term" value="F:RNA binding"/>
    <property type="evidence" value="ECO:0007669"/>
    <property type="project" value="UniProtKB-UniRule"/>
</dbReference>
<reference evidence="4" key="1">
    <citation type="submission" date="2020-03" db="EMBL/GenBank/DDBJ databases">
        <title>Studies in the Genomics of Life Span.</title>
        <authorList>
            <person name="Glass D."/>
        </authorList>
    </citation>
    <scope>NUCLEOTIDE SEQUENCE</scope>
    <source>
        <strain evidence="4">SUZIE</strain>
        <tissue evidence="4">Muscle</tissue>
    </source>
</reference>
<sequence>MSFYLSTPNRSLFARNLAYNTRFEESLCKFGPYGPIVSVYIPLDFYTRCPRGFPYVQFEDFRDAEDALHNLDRK</sequence>
<feature type="domain" description="RRM" evidence="3">
    <location>
        <begin position="10"/>
        <end position="74"/>
    </location>
</feature>
<comment type="caution">
    <text evidence="4">The sequence shown here is derived from an EMBL/GenBank/DDBJ whole genome shotgun (WGS) entry which is preliminary data.</text>
</comment>
<keyword evidence="5" id="KW-1185">Reference proteome</keyword>
<keyword evidence="1 2" id="KW-0694">RNA-binding</keyword>
<evidence type="ECO:0000259" key="3">
    <source>
        <dbReference type="PROSITE" id="PS50102"/>
    </source>
</evidence>
<gene>
    <name evidence="4" type="ORF">SUZIE_157845</name>
</gene>
<dbReference type="Gene3D" id="3.30.70.330">
    <property type="match status" value="1"/>
</dbReference>
<evidence type="ECO:0000313" key="4">
    <source>
        <dbReference type="EMBL" id="MBZ3880407.1"/>
    </source>
</evidence>
<dbReference type="AlphaFoldDB" id="A0AA41MYZ1"/>
<dbReference type="PANTHER" id="PTHR48034">
    <property type="entry name" value="TRANSFORMER-2 SEX-DETERMINING PROTEIN-RELATED"/>
    <property type="match status" value="1"/>
</dbReference>
<dbReference type="Pfam" id="PF00076">
    <property type="entry name" value="RRM_1"/>
    <property type="match status" value="1"/>
</dbReference>
<dbReference type="Proteomes" id="UP001166674">
    <property type="component" value="Unassembled WGS sequence"/>
</dbReference>
<evidence type="ECO:0000256" key="1">
    <source>
        <dbReference type="ARBA" id="ARBA00022884"/>
    </source>
</evidence>
<dbReference type="PROSITE" id="PS50102">
    <property type="entry name" value="RRM"/>
    <property type="match status" value="1"/>
</dbReference>
<dbReference type="SUPFAM" id="SSF54928">
    <property type="entry name" value="RNA-binding domain, RBD"/>
    <property type="match status" value="1"/>
</dbReference>
<dbReference type="EMBL" id="JAATJV010372270">
    <property type="protein sequence ID" value="MBZ3880407.1"/>
    <property type="molecule type" value="Genomic_DNA"/>
</dbReference>